<proteinExistence type="predicted"/>
<dbReference type="Gene3D" id="3.30.300.20">
    <property type="match status" value="1"/>
</dbReference>
<reference evidence="2" key="2">
    <citation type="journal article" date="2014" name="ISME J.">
        <title>Microbial stratification in low pH oxic and suboxic macroscopic growths along an acid mine drainage.</title>
        <authorList>
            <person name="Mendez-Garcia C."/>
            <person name="Mesa V."/>
            <person name="Sprenger R.R."/>
            <person name="Richter M."/>
            <person name="Diez M.S."/>
            <person name="Solano J."/>
            <person name="Bargiela R."/>
            <person name="Golyshina O.V."/>
            <person name="Manteca A."/>
            <person name="Ramos J.L."/>
            <person name="Gallego J.R."/>
            <person name="Llorente I."/>
            <person name="Martins Dos Santos V.A."/>
            <person name="Jensen O.N."/>
            <person name="Pelaez A.I."/>
            <person name="Sanchez J."/>
            <person name="Ferrer M."/>
        </authorList>
    </citation>
    <scope>NUCLEOTIDE SEQUENCE</scope>
</reference>
<dbReference type="InterPro" id="IPR015946">
    <property type="entry name" value="KH_dom-like_a/b"/>
</dbReference>
<protein>
    <submittedName>
        <fullName evidence="2">OsmC family protein</fullName>
    </submittedName>
</protein>
<accession>T0Z4R3</accession>
<sequence length="139" mass="15150">MPESPPTVELSQVERYRFEATFPGTPYGALRVDEPSPMGGDDGPNPGRMLAVAVGHCLSSTLVNSLERAHVRAAPIRTRVEVEVGRNDRGRLRVRSLSVALATHPLDEADRPRFDHCVEIFEDFCTVSGAVRDGVPIAT</sequence>
<dbReference type="Pfam" id="PF02566">
    <property type="entry name" value="OsmC"/>
    <property type="match status" value="1"/>
</dbReference>
<dbReference type="InterPro" id="IPR036102">
    <property type="entry name" value="OsmC/Ohrsf"/>
</dbReference>
<comment type="caution">
    <text evidence="2">The sequence shown here is derived from an EMBL/GenBank/DDBJ whole genome shotgun (WGS) entry which is preliminary data.</text>
</comment>
<dbReference type="InterPro" id="IPR003718">
    <property type="entry name" value="OsmC/Ohr_fam"/>
</dbReference>
<feature type="region of interest" description="Disordered" evidence="1">
    <location>
        <begin position="27"/>
        <end position="46"/>
    </location>
</feature>
<feature type="non-terminal residue" evidence="2">
    <location>
        <position position="139"/>
    </location>
</feature>
<organism evidence="2">
    <name type="scientific">mine drainage metagenome</name>
    <dbReference type="NCBI Taxonomy" id="410659"/>
    <lineage>
        <taxon>unclassified sequences</taxon>
        <taxon>metagenomes</taxon>
        <taxon>ecological metagenomes</taxon>
    </lineage>
</organism>
<evidence type="ECO:0000256" key="1">
    <source>
        <dbReference type="SAM" id="MobiDB-lite"/>
    </source>
</evidence>
<name>T0Z4R3_9ZZZZ</name>
<reference evidence="2" key="1">
    <citation type="submission" date="2013-08" db="EMBL/GenBank/DDBJ databases">
        <authorList>
            <person name="Mendez C."/>
            <person name="Richter M."/>
            <person name="Ferrer M."/>
            <person name="Sanchez J."/>
        </authorList>
    </citation>
    <scope>NUCLEOTIDE SEQUENCE</scope>
</reference>
<gene>
    <name evidence="2" type="ORF">B1B_15128</name>
</gene>
<dbReference type="SUPFAM" id="SSF82784">
    <property type="entry name" value="OsmC-like"/>
    <property type="match status" value="1"/>
</dbReference>
<evidence type="ECO:0000313" key="2">
    <source>
        <dbReference type="EMBL" id="EQD39993.1"/>
    </source>
</evidence>
<dbReference type="EMBL" id="AUZY01010058">
    <property type="protein sequence ID" value="EQD39993.1"/>
    <property type="molecule type" value="Genomic_DNA"/>
</dbReference>
<dbReference type="AlphaFoldDB" id="T0Z4R3"/>